<protein>
    <submittedName>
        <fullName evidence="1">Uncharacterized protein</fullName>
    </submittedName>
</protein>
<dbReference type="Proteomes" id="UP001234989">
    <property type="component" value="Chromosome 4"/>
</dbReference>
<accession>A0AAF0QLX7</accession>
<organism evidence="1 2">
    <name type="scientific">Solanum verrucosum</name>
    <dbReference type="NCBI Taxonomy" id="315347"/>
    <lineage>
        <taxon>Eukaryota</taxon>
        <taxon>Viridiplantae</taxon>
        <taxon>Streptophyta</taxon>
        <taxon>Embryophyta</taxon>
        <taxon>Tracheophyta</taxon>
        <taxon>Spermatophyta</taxon>
        <taxon>Magnoliopsida</taxon>
        <taxon>eudicotyledons</taxon>
        <taxon>Gunneridae</taxon>
        <taxon>Pentapetalae</taxon>
        <taxon>asterids</taxon>
        <taxon>lamiids</taxon>
        <taxon>Solanales</taxon>
        <taxon>Solanaceae</taxon>
        <taxon>Solanoideae</taxon>
        <taxon>Solaneae</taxon>
        <taxon>Solanum</taxon>
    </lineage>
</organism>
<evidence type="ECO:0000313" key="2">
    <source>
        <dbReference type="Proteomes" id="UP001234989"/>
    </source>
</evidence>
<dbReference type="EMBL" id="CP133615">
    <property type="protein sequence ID" value="WMV25543.1"/>
    <property type="molecule type" value="Genomic_DNA"/>
</dbReference>
<dbReference type="AlphaFoldDB" id="A0AAF0QLX7"/>
<gene>
    <name evidence="1" type="ORF">MTR67_018928</name>
</gene>
<reference evidence="1" key="1">
    <citation type="submission" date="2023-08" db="EMBL/GenBank/DDBJ databases">
        <title>A de novo genome assembly of Solanum verrucosum Schlechtendal, a Mexican diploid species geographically isolated from the other diploid A-genome species in potato relatives.</title>
        <authorList>
            <person name="Hosaka K."/>
        </authorList>
    </citation>
    <scope>NUCLEOTIDE SEQUENCE</scope>
    <source>
        <tissue evidence="1">Young leaves</tissue>
    </source>
</reference>
<evidence type="ECO:0000313" key="1">
    <source>
        <dbReference type="EMBL" id="WMV25543.1"/>
    </source>
</evidence>
<sequence>MNSPIFPFLSTKTSQTLIFLFYLGVGAEQAPLPQLLARFHSCLKVLVHFLCSSSIAEVVSTLLGKYLIKVHTDLLSLTPSPLLLF</sequence>
<proteinExistence type="predicted"/>
<name>A0AAF0QLX7_SOLVR</name>
<keyword evidence="2" id="KW-1185">Reference proteome</keyword>